<keyword evidence="2" id="KW-1185">Reference proteome</keyword>
<reference evidence="2" key="1">
    <citation type="journal article" date="2023" name="Mol. Phylogenet. Evol.">
        <title>Genome-scale phylogeny and comparative genomics of the fungal order Sordariales.</title>
        <authorList>
            <person name="Hensen N."/>
            <person name="Bonometti L."/>
            <person name="Westerberg I."/>
            <person name="Brannstrom I.O."/>
            <person name="Guillou S."/>
            <person name="Cros-Aarteil S."/>
            <person name="Calhoun S."/>
            <person name="Haridas S."/>
            <person name="Kuo A."/>
            <person name="Mondo S."/>
            <person name="Pangilinan J."/>
            <person name="Riley R."/>
            <person name="LaButti K."/>
            <person name="Andreopoulos B."/>
            <person name="Lipzen A."/>
            <person name="Chen C."/>
            <person name="Yan M."/>
            <person name="Daum C."/>
            <person name="Ng V."/>
            <person name="Clum A."/>
            <person name="Steindorff A."/>
            <person name="Ohm R.A."/>
            <person name="Martin F."/>
            <person name="Silar P."/>
            <person name="Natvig D.O."/>
            <person name="Lalanne C."/>
            <person name="Gautier V."/>
            <person name="Ament-Velasquez S.L."/>
            <person name="Kruys A."/>
            <person name="Hutchinson M.I."/>
            <person name="Powell A.J."/>
            <person name="Barry K."/>
            <person name="Miller A.N."/>
            <person name="Grigoriev I.V."/>
            <person name="Debuchy R."/>
            <person name="Gladieux P."/>
            <person name="Hiltunen Thoren M."/>
            <person name="Johannesson H."/>
        </authorList>
    </citation>
    <scope>NUCLEOTIDE SEQUENCE [LARGE SCALE GENOMIC DNA]</scope>
    <source>
        <strain evidence="2">CBS 284.82</strain>
    </source>
</reference>
<dbReference type="AlphaFoldDB" id="A0AAN6PLT1"/>
<gene>
    <name evidence="1" type="ORF">C8A01DRAFT_43904</name>
</gene>
<dbReference type="EMBL" id="MU854331">
    <property type="protein sequence ID" value="KAK4043122.1"/>
    <property type="molecule type" value="Genomic_DNA"/>
</dbReference>
<comment type="caution">
    <text evidence="1">The sequence shown here is derived from an EMBL/GenBank/DDBJ whole genome shotgun (WGS) entry which is preliminary data.</text>
</comment>
<name>A0AAN6PLT1_9PEZI</name>
<protein>
    <submittedName>
        <fullName evidence="1">Uncharacterized protein</fullName>
    </submittedName>
</protein>
<proteinExistence type="predicted"/>
<dbReference type="Proteomes" id="UP001303115">
    <property type="component" value="Unassembled WGS sequence"/>
</dbReference>
<accession>A0AAN6PLT1</accession>
<evidence type="ECO:0000313" key="1">
    <source>
        <dbReference type="EMBL" id="KAK4043122.1"/>
    </source>
</evidence>
<sequence>MPNNALSAGNSAGPVSATRQGGIYIHALSVYGQPGVLAHSLGHSVEPLSHDPGGPHSISVHLVALLGNCNIHMVQDWAKTGECFIKLDWTFPGCNYPKFTTRHLLGMTPGHVSFSGGLGWAERTLKAAQLLQMTNCPAPSRQTLPVWHPVNIPGGPKPPLQPPPLTNWHNWTPGHGTLAGPIYASRGLADDELSNFSEATSMTTASDASAVCSEPAELADFTFRGGFPDHDQEEDDDGRAQQQLQNELLYRQRREAEMLYAQTGDTSGLLTVRAAASRFSGAWDSFGMPRF</sequence>
<organism evidence="1 2">
    <name type="scientific">Parachaetomium inaequale</name>
    <dbReference type="NCBI Taxonomy" id="2588326"/>
    <lineage>
        <taxon>Eukaryota</taxon>
        <taxon>Fungi</taxon>
        <taxon>Dikarya</taxon>
        <taxon>Ascomycota</taxon>
        <taxon>Pezizomycotina</taxon>
        <taxon>Sordariomycetes</taxon>
        <taxon>Sordariomycetidae</taxon>
        <taxon>Sordariales</taxon>
        <taxon>Chaetomiaceae</taxon>
        <taxon>Parachaetomium</taxon>
    </lineage>
</organism>
<evidence type="ECO:0000313" key="2">
    <source>
        <dbReference type="Proteomes" id="UP001303115"/>
    </source>
</evidence>